<proteinExistence type="predicted"/>
<dbReference type="InParanoid" id="F6H1U1"/>
<organism evidence="1 2">
    <name type="scientific">Vitis vinifera</name>
    <name type="common">Grape</name>
    <dbReference type="NCBI Taxonomy" id="29760"/>
    <lineage>
        <taxon>Eukaryota</taxon>
        <taxon>Viridiplantae</taxon>
        <taxon>Streptophyta</taxon>
        <taxon>Embryophyta</taxon>
        <taxon>Tracheophyta</taxon>
        <taxon>Spermatophyta</taxon>
        <taxon>Magnoliopsida</taxon>
        <taxon>eudicotyledons</taxon>
        <taxon>Gunneridae</taxon>
        <taxon>Pentapetalae</taxon>
        <taxon>rosids</taxon>
        <taxon>Vitales</taxon>
        <taxon>Vitaceae</taxon>
        <taxon>Viteae</taxon>
        <taxon>Vitis</taxon>
    </lineage>
</organism>
<dbReference type="Proteomes" id="UP000009183">
    <property type="component" value="Chromosome 12"/>
</dbReference>
<evidence type="ECO:0000313" key="2">
    <source>
        <dbReference type="Proteomes" id="UP000009183"/>
    </source>
</evidence>
<protein>
    <submittedName>
        <fullName evidence="1">Uncharacterized protein</fullName>
    </submittedName>
</protein>
<name>F6H1U1_VITVI</name>
<accession>F6H1U1</accession>
<keyword evidence="2" id="KW-1185">Reference proteome</keyword>
<evidence type="ECO:0000313" key="1">
    <source>
        <dbReference type="EMBL" id="CCB46160.1"/>
    </source>
</evidence>
<dbReference type="EMBL" id="FN595228">
    <property type="protein sequence ID" value="CCB46160.1"/>
    <property type="molecule type" value="Genomic_DNA"/>
</dbReference>
<gene>
    <name evidence="1" type="ordered locus">VIT_12s0055g00890</name>
</gene>
<sequence>MIIMNVHPIWKKKMM</sequence>
<reference evidence="2" key="1">
    <citation type="journal article" date="2007" name="Nature">
        <title>The grapevine genome sequence suggests ancestral hexaploidization in major angiosperm phyla.</title>
        <authorList>
            <consortium name="The French-Italian Public Consortium for Grapevine Genome Characterization."/>
            <person name="Jaillon O."/>
            <person name="Aury J.-M."/>
            <person name="Noel B."/>
            <person name="Policriti A."/>
            <person name="Clepet C."/>
            <person name="Casagrande A."/>
            <person name="Choisne N."/>
            <person name="Aubourg S."/>
            <person name="Vitulo N."/>
            <person name="Jubin C."/>
            <person name="Vezzi A."/>
            <person name="Legeai F."/>
            <person name="Hugueney P."/>
            <person name="Dasilva C."/>
            <person name="Horner D."/>
            <person name="Mica E."/>
            <person name="Jublot D."/>
            <person name="Poulain J."/>
            <person name="Bruyere C."/>
            <person name="Billault A."/>
            <person name="Segurens B."/>
            <person name="Gouyvenoux M."/>
            <person name="Ugarte E."/>
            <person name="Cattonaro F."/>
            <person name="Anthouard V."/>
            <person name="Vico V."/>
            <person name="Del Fabbro C."/>
            <person name="Alaux M."/>
            <person name="Di Gaspero G."/>
            <person name="Dumas V."/>
            <person name="Felice N."/>
            <person name="Paillard S."/>
            <person name="Juman I."/>
            <person name="Moroldo M."/>
            <person name="Scalabrin S."/>
            <person name="Canaguier A."/>
            <person name="Le Clainche I."/>
            <person name="Malacrida G."/>
            <person name="Durand E."/>
            <person name="Pesole G."/>
            <person name="Laucou V."/>
            <person name="Chatelet P."/>
            <person name="Merdinoglu D."/>
            <person name="Delledonne M."/>
            <person name="Pezzotti M."/>
            <person name="Lecharny A."/>
            <person name="Scarpelli C."/>
            <person name="Artiguenave F."/>
            <person name="Pe M.E."/>
            <person name="Valle G."/>
            <person name="Morgante M."/>
            <person name="Caboche M."/>
            <person name="Adam-Blondon A.-F."/>
            <person name="Weissenbach J."/>
            <person name="Quetier F."/>
            <person name="Wincker P."/>
        </authorList>
    </citation>
    <scope>NUCLEOTIDE SEQUENCE [LARGE SCALE GENOMIC DNA]</scope>
    <source>
        <strain evidence="2">cv. Pinot noir / PN40024</strain>
    </source>
</reference>
<dbReference type="HOGENOM" id="CLU_3434291_0_0_1"/>